<evidence type="ECO:0000313" key="1">
    <source>
        <dbReference type="EMBL" id="GBM08007.1"/>
    </source>
</evidence>
<comment type="caution">
    <text evidence="1">The sequence shown here is derived from an EMBL/GenBank/DDBJ whole genome shotgun (WGS) entry which is preliminary data.</text>
</comment>
<dbReference type="AlphaFoldDB" id="A0A4Y2CVZ2"/>
<dbReference type="Proteomes" id="UP000499080">
    <property type="component" value="Unassembled WGS sequence"/>
</dbReference>
<proteinExistence type="predicted"/>
<name>A0A4Y2CVZ2_ARAVE</name>
<gene>
    <name evidence="1" type="ORF">AVEN_71450_1</name>
</gene>
<organism evidence="1 2">
    <name type="scientific">Araneus ventricosus</name>
    <name type="common">Orbweaver spider</name>
    <name type="synonym">Epeira ventricosa</name>
    <dbReference type="NCBI Taxonomy" id="182803"/>
    <lineage>
        <taxon>Eukaryota</taxon>
        <taxon>Metazoa</taxon>
        <taxon>Ecdysozoa</taxon>
        <taxon>Arthropoda</taxon>
        <taxon>Chelicerata</taxon>
        <taxon>Arachnida</taxon>
        <taxon>Araneae</taxon>
        <taxon>Araneomorphae</taxon>
        <taxon>Entelegynae</taxon>
        <taxon>Araneoidea</taxon>
        <taxon>Araneidae</taxon>
        <taxon>Araneus</taxon>
    </lineage>
</organism>
<accession>A0A4Y2CVZ2</accession>
<dbReference type="EMBL" id="BGPR01000250">
    <property type="protein sequence ID" value="GBM08007.1"/>
    <property type="molecule type" value="Genomic_DNA"/>
</dbReference>
<reference evidence="1 2" key="1">
    <citation type="journal article" date="2019" name="Sci. Rep.">
        <title>Orb-weaving spider Araneus ventricosus genome elucidates the spidroin gene catalogue.</title>
        <authorList>
            <person name="Kono N."/>
            <person name="Nakamura H."/>
            <person name="Ohtoshi R."/>
            <person name="Moran D.A.P."/>
            <person name="Shinohara A."/>
            <person name="Yoshida Y."/>
            <person name="Fujiwara M."/>
            <person name="Mori M."/>
            <person name="Tomita M."/>
            <person name="Arakawa K."/>
        </authorList>
    </citation>
    <scope>NUCLEOTIDE SEQUENCE [LARGE SCALE GENOMIC DNA]</scope>
</reference>
<keyword evidence="2" id="KW-1185">Reference proteome</keyword>
<protein>
    <submittedName>
        <fullName evidence="1">Uncharacterized protein</fullName>
    </submittedName>
</protein>
<evidence type="ECO:0000313" key="2">
    <source>
        <dbReference type="Proteomes" id="UP000499080"/>
    </source>
</evidence>
<sequence>MVDFATNLFGLIGNVGGDRTKAHYSYVCGIQEVDGGEYYTTGLRTTNLAKLKFVLLVNDQFAISENQLKTINPDRIFEVDYRKELFDFQGFGNPLVMAPETAAYLPTTSSSACAPFLIEVLNYLDNMLLHGWICRSADRDEKPLPLPPRYSDHTPRDFFSWWLAHINYHLLFENPYHSYYCQHSLKHTTEDLAIISVQI</sequence>